<evidence type="ECO:0000313" key="2">
    <source>
        <dbReference type="Proteomes" id="UP000245119"/>
    </source>
</evidence>
<protein>
    <submittedName>
        <fullName evidence="1">Uncharacterized protein</fullName>
    </submittedName>
</protein>
<evidence type="ECO:0000313" key="1">
    <source>
        <dbReference type="EMBL" id="PVD22192.1"/>
    </source>
</evidence>
<proteinExistence type="predicted"/>
<dbReference type="EMBL" id="PZQS01000011">
    <property type="protein sequence ID" value="PVD22192.1"/>
    <property type="molecule type" value="Genomic_DNA"/>
</dbReference>
<organism evidence="1 2">
    <name type="scientific">Pomacea canaliculata</name>
    <name type="common">Golden apple snail</name>
    <dbReference type="NCBI Taxonomy" id="400727"/>
    <lineage>
        <taxon>Eukaryota</taxon>
        <taxon>Metazoa</taxon>
        <taxon>Spiralia</taxon>
        <taxon>Lophotrochozoa</taxon>
        <taxon>Mollusca</taxon>
        <taxon>Gastropoda</taxon>
        <taxon>Caenogastropoda</taxon>
        <taxon>Architaenioglossa</taxon>
        <taxon>Ampullarioidea</taxon>
        <taxon>Ampullariidae</taxon>
        <taxon>Pomacea</taxon>
    </lineage>
</organism>
<keyword evidence="2" id="KW-1185">Reference proteome</keyword>
<gene>
    <name evidence="1" type="ORF">C0Q70_17997</name>
</gene>
<sequence>MLQTNPYWASYHPHHAAALLSSVDSMYLRNGMAAAAAVAALPVTRPVIPRVFMPGIAQNVSPLPPPPPH</sequence>
<dbReference type="AlphaFoldDB" id="A0A2T7NM01"/>
<comment type="caution">
    <text evidence="1">The sequence shown here is derived from an EMBL/GenBank/DDBJ whole genome shotgun (WGS) entry which is preliminary data.</text>
</comment>
<dbReference type="Proteomes" id="UP000245119">
    <property type="component" value="Linkage Group LG11"/>
</dbReference>
<name>A0A2T7NM01_POMCA</name>
<accession>A0A2T7NM01</accession>
<reference evidence="1 2" key="1">
    <citation type="submission" date="2018-04" db="EMBL/GenBank/DDBJ databases">
        <title>The genome of golden apple snail Pomacea canaliculata provides insight into stress tolerance and invasive adaptation.</title>
        <authorList>
            <person name="Liu C."/>
            <person name="Liu B."/>
            <person name="Ren Y."/>
            <person name="Zhang Y."/>
            <person name="Wang H."/>
            <person name="Li S."/>
            <person name="Jiang F."/>
            <person name="Yin L."/>
            <person name="Zhang G."/>
            <person name="Qian W."/>
            <person name="Fan W."/>
        </authorList>
    </citation>
    <scope>NUCLEOTIDE SEQUENCE [LARGE SCALE GENOMIC DNA]</scope>
    <source>
        <strain evidence="1">SZHN2017</strain>
        <tissue evidence="1">Muscle</tissue>
    </source>
</reference>